<feature type="domain" description="KaiC" evidence="8">
    <location>
        <begin position="257"/>
        <end position="489"/>
    </location>
</feature>
<dbReference type="Gene3D" id="3.40.50.300">
    <property type="entry name" value="P-loop containing nucleotide triphosphate hydrolases"/>
    <property type="match status" value="2"/>
</dbReference>
<name>A0A927B4T0_9BACT</name>
<evidence type="ECO:0000259" key="8">
    <source>
        <dbReference type="PROSITE" id="PS51146"/>
    </source>
</evidence>
<keyword evidence="4" id="KW-0677">Repeat</keyword>
<dbReference type="GO" id="GO:0016787">
    <property type="term" value="F:hydrolase activity"/>
    <property type="evidence" value="ECO:0007669"/>
    <property type="project" value="UniProtKB-KW"/>
</dbReference>
<dbReference type="InterPro" id="IPR014774">
    <property type="entry name" value="KaiC-like_dom"/>
</dbReference>
<dbReference type="PIRSF" id="PIRSF039117">
    <property type="entry name" value="KaiC"/>
    <property type="match status" value="1"/>
</dbReference>
<evidence type="ECO:0000256" key="7">
    <source>
        <dbReference type="SAM" id="Coils"/>
    </source>
</evidence>
<dbReference type="InterPro" id="IPR010624">
    <property type="entry name" value="KaiC_dom"/>
</dbReference>
<dbReference type="GO" id="GO:0004674">
    <property type="term" value="F:protein serine/threonine kinase activity"/>
    <property type="evidence" value="ECO:0007669"/>
    <property type="project" value="UniProtKB-EC"/>
</dbReference>
<evidence type="ECO:0000256" key="1">
    <source>
        <dbReference type="ARBA" id="ARBA00012513"/>
    </source>
</evidence>
<evidence type="ECO:0000256" key="4">
    <source>
        <dbReference type="ARBA" id="ARBA00022737"/>
    </source>
</evidence>
<reference evidence="9" key="1">
    <citation type="submission" date="2020-09" db="EMBL/GenBank/DDBJ databases">
        <authorList>
            <person name="Kim M.K."/>
        </authorList>
    </citation>
    <scope>NUCLEOTIDE SEQUENCE</scope>
    <source>
        <strain evidence="9">BT704</strain>
    </source>
</reference>
<dbReference type="AlphaFoldDB" id="A0A927B4T0"/>
<dbReference type="EC" id="2.7.11.1" evidence="1"/>
<feature type="coiled-coil region" evidence="7">
    <location>
        <begin position="513"/>
        <end position="547"/>
    </location>
</feature>
<keyword evidence="2" id="KW-0597">Phosphoprotein</keyword>
<gene>
    <name evidence="9" type="primary">kaiC</name>
    <name evidence="9" type="ORF">IC230_22260</name>
</gene>
<dbReference type="CDD" id="cd19485">
    <property type="entry name" value="KaiC-N"/>
    <property type="match status" value="1"/>
</dbReference>
<dbReference type="PANTHER" id="PTHR42926">
    <property type="match status" value="1"/>
</dbReference>
<dbReference type="GO" id="GO:0005524">
    <property type="term" value="F:ATP binding"/>
    <property type="evidence" value="ECO:0007669"/>
    <property type="project" value="InterPro"/>
</dbReference>
<keyword evidence="6" id="KW-0378">Hydrolase</keyword>
<dbReference type="NCBIfam" id="NF006799">
    <property type="entry name" value="PRK09302.1"/>
    <property type="match status" value="1"/>
</dbReference>
<evidence type="ECO:0000256" key="6">
    <source>
        <dbReference type="ARBA" id="ARBA00022801"/>
    </source>
</evidence>
<dbReference type="PANTHER" id="PTHR42926:SF1">
    <property type="entry name" value="CIRCADIAN CLOCK OSCILLATOR PROTEIN KAIC 1"/>
    <property type="match status" value="1"/>
</dbReference>
<proteinExistence type="predicted"/>
<accession>A0A927B4T0</accession>
<dbReference type="CDD" id="cd19484">
    <property type="entry name" value="KaiC_C"/>
    <property type="match status" value="1"/>
</dbReference>
<dbReference type="Proteomes" id="UP000653797">
    <property type="component" value="Unassembled WGS sequence"/>
</dbReference>
<dbReference type="InterPro" id="IPR047222">
    <property type="entry name" value="KaiC_C"/>
</dbReference>
<protein>
    <recommendedName>
        <fullName evidence="1">non-specific serine/threonine protein kinase</fullName>
        <ecNumber evidence="1">2.7.11.1</ecNumber>
    </recommendedName>
</protein>
<dbReference type="InterPro" id="IPR051347">
    <property type="entry name" value="Circadian_clock_KaiC-rel"/>
</dbReference>
<evidence type="ECO:0000256" key="5">
    <source>
        <dbReference type="ARBA" id="ARBA00022777"/>
    </source>
</evidence>
<evidence type="ECO:0000313" key="9">
    <source>
        <dbReference type="EMBL" id="MBD2755644.1"/>
    </source>
</evidence>
<sequence>MSLNSSKQIKSSLPSLLKSPTGIPGLDEITGGGLPKGRPTLICGGTGCGKTLFSIEFIVRGAIEFNEPGVFMAFEEKTEELAANVASLGFDLDQLQKDERIKLDYVHIDRNEIEETGEYDLEGLFIRLGYAIDSIGAKRVVLDTIENLFANLNNEGILRSEIRRLFNWLKEKGVTTIITGEKGEGTLTRNGLEEYVSDCVILLDHRINNQISTRLLRIVKYRGSAHGTNEYPFLIDEDGLSVLPVTSLTLDHAVTTERISSGIPSLDKMLEGKGFYRGSSILVSGTAGTGKTSIAGSFAQATCQRGERCIYFAFEESPNQIVRNMRSIGFDLQVHIDAGLLQFHASRPTLNGLEMHLVTIHKLIREFKPQVVVVDPITNLITVGSISEVRSMLMRLIDFLQAEQITVVFTALSMNTVVGEQTDEGVSSLVDAWLLVRDIESNGERNRGMYIMKSRGMKHSNQVREFVITNEGLELVDVYLGAEGVLIGSAREAQQLQEATGVALRDHAVTRKDREVERKRLVLESKIASLREEFESVQEELNKAFVDEELRQAIMERNREQIIRNRHNDQ</sequence>
<dbReference type="RefSeq" id="WP_191041271.1">
    <property type="nucleotide sequence ID" value="NZ_JACXAA010000009.1"/>
</dbReference>
<dbReference type="InterPro" id="IPR030665">
    <property type="entry name" value="KaiC"/>
</dbReference>
<dbReference type="InterPro" id="IPR027417">
    <property type="entry name" value="P-loop_NTPase"/>
</dbReference>
<dbReference type="PROSITE" id="PS51146">
    <property type="entry name" value="KAIC"/>
    <property type="match status" value="2"/>
</dbReference>
<dbReference type="InterPro" id="IPR047221">
    <property type="entry name" value="KaiC_N"/>
</dbReference>
<keyword evidence="10" id="KW-1185">Reference proteome</keyword>
<dbReference type="EMBL" id="JACXAA010000009">
    <property type="protein sequence ID" value="MBD2755644.1"/>
    <property type="molecule type" value="Genomic_DNA"/>
</dbReference>
<dbReference type="InterPro" id="IPR003593">
    <property type="entry name" value="AAA+_ATPase"/>
</dbReference>
<keyword evidence="7" id="KW-0175">Coiled coil</keyword>
<dbReference type="Pfam" id="PF06745">
    <property type="entry name" value="ATPase"/>
    <property type="match status" value="2"/>
</dbReference>
<dbReference type="SUPFAM" id="SSF52540">
    <property type="entry name" value="P-loop containing nucleoside triphosphate hydrolases"/>
    <property type="match status" value="2"/>
</dbReference>
<dbReference type="PRINTS" id="PR01874">
    <property type="entry name" value="DNAREPAIRADA"/>
</dbReference>
<comment type="caution">
    <text evidence="9">The sequence shown here is derived from an EMBL/GenBank/DDBJ whole genome shotgun (WGS) entry which is preliminary data.</text>
</comment>
<evidence type="ECO:0000256" key="2">
    <source>
        <dbReference type="ARBA" id="ARBA00022553"/>
    </source>
</evidence>
<evidence type="ECO:0000256" key="3">
    <source>
        <dbReference type="ARBA" id="ARBA00022679"/>
    </source>
</evidence>
<keyword evidence="3" id="KW-0808">Transferase</keyword>
<organism evidence="9 10">
    <name type="scientific">Spirosoma validum</name>
    <dbReference type="NCBI Taxonomy" id="2771355"/>
    <lineage>
        <taxon>Bacteria</taxon>
        <taxon>Pseudomonadati</taxon>
        <taxon>Bacteroidota</taxon>
        <taxon>Cytophagia</taxon>
        <taxon>Cytophagales</taxon>
        <taxon>Cytophagaceae</taxon>
        <taxon>Spirosoma</taxon>
    </lineage>
</organism>
<keyword evidence="5" id="KW-0418">Kinase</keyword>
<feature type="domain" description="KaiC" evidence="8">
    <location>
        <begin position="17"/>
        <end position="256"/>
    </location>
</feature>
<evidence type="ECO:0000313" key="10">
    <source>
        <dbReference type="Proteomes" id="UP000653797"/>
    </source>
</evidence>
<dbReference type="SMART" id="SM00382">
    <property type="entry name" value="AAA"/>
    <property type="match status" value="2"/>
</dbReference>